<reference evidence="10" key="2">
    <citation type="submission" date="2020-09" db="EMBL/GenBank/DDBJ databases">
        <authorList>
            <person name="Sun Q."/>
            <person name="Kim S."/>
        </authorList>
    </citation>
    <scope>NUCLEOTIDE SEQUENCE</scope>
    <source>
        <strain evidence="10">KCTC 42651</strain>
    </source>
</reference>
<protein>
    <recommendedName>
        <fullName evidence="8">Spermidine/putrescine import ATP-binding protein PotA</fullName>
        <ecNumber evidence="8">7.6.2.11</ecNumber>
    </recommendedName>
</protein>
<evidence type="ECO:0000313" key="11">
    <source>
        <dbReference type="Proteomes" id="UP000630353"/>
    </source>
</evidence>
<evidence type="ECO:0000256" key="3">
    <source>
        <dbReference type="ARBA" id="ARBA00022519"/>
    </source>
</evidence>
<gene>
    <name evidence="8" type="primary">potA</name>
    <name evidence="10" type="ORF">GCM10017083_41740</name>
</gene>
<dbReference type="PANTHER" id="PTHR42781">
    <property type="entry name" value="SPERMIDINE/PUTRESCINE IMPORT ATP-BINDING PROTEIN POTA"/>
    <property type="match status" value="1"/>
</dbReference>
<sequence length="377" mass="41094">MSTEQEVGETPVGETPIIEIAGLSKHYGSVTAVDDVDLTIRRGEFFALLGPSGCGKTTLLRMLAGLELPTAGTIRIDGQDMSAVPANRRPVNMVFQSYAVFPHMTVRDNVAYGLKVDGVPRQEAYRRAEEALELVKLGGYGPRRPDQLSGGQRQRVALARALVKRPKVLLLDEPLSALDAKLREQMRFELVNLQESVGITFVVVTHDQDEALSMASRIAVMDHGRVQQTAPPAELYEFPRTKFVADFIGSVNLIEGTVEASDDGLVRLSAPALQVPVEIEQASGLPAGSTGWLALRPEKVDISREPPDDAGRNTVAGTVEEITYLGDVSIFHVRLTADQPLIKVTIANLDRVTRRPFTWGDRVHLSWAPTCGVVLAQ</sequence>
<dbReference type="SMART" id="SM00382">
    <property type="entry name" value="AAA"/>
    <property type="match status" value="1"/>
</dbReference>
<keyword evidence="3" id="KW-0997">Cell inner membrane</keyword>
<dbReference type="Pfam" id="PF00005">
    <property type="entry name" value="ABC_tran"/>
    <property type="match status" value="1"/>
</dbReference>
<proteinExistence type="inferred from homology"/>
<dbReference type="InterPro" id="IPR050093">
    <property type="entry name" value="ABC_SmlMolc_Importer"/>
</dbReference>
<dbReference type="Proteomes" id="UP000630353">
    <property type="component" value="Unassembled WGS sequence"/>
</dbReference>
<comment type="subunit">
    <text evidence="8">The complex is composed of two ATP-binding proteins (PotA), two transmembrane proteins (PotB and PotC) and a solute-binding protein (PotD).</text>
</comment>
<name>A0A919CRK9_9PROT</name>
<evidence type="ECO:0000259" key="9">
    <source>
        <dbReference type="PROSITE" id="PS50893"/>
    </source>
</evidence>
<keyword evidence="2 8" id="KW-1003">Cell membrane</keyword>
<dbReference type="AlphaFoldDB" id="A0A919CRK9"/>
<evidence type="ECO:0000256" key="1">
    <source>
        <dbReference type="ARBA" id="ARBA00022448"/>
    </source>
</evidence>
<keyword evidence="1 8" id="KW-0813">Transport</keyword>
<dbReference type="Pfam" id="PF08402">
    <property type="entry name" value="TOBE_2"/>
    <property type="match status" value="1"/>
</dbReference>
<dbReference type="SUPFAM" id="SSF52540">
    <property type="entry name" value="P-loop containing nucleoside triphosphate hydrolases"/>
    <property type="match status" value="1"/>
</dbReference>
<dbReference type="FunFam" id="3.40.50.300:FF:000133">
    <property type="entry name" value="Spermidine/putrescine import ATP-binding protein PotA"/>
    <property type="match status" value="1"/>
</dbReference>
<dbReference type="SUPFAM" id="SSF50331">
    <property type="entry name" value="MOP-like"/>
    <property type="match status" value="1"/>
</dbReference>
<dbReference type="InterPro" id="IPR003593">
    <property type="entry name" value="AAA+_ATPase"/>
</dbReference>
<evidence type="ECO:0000256" key="6">
    <source>
        <dbReference type="ARBA" id="ARBA00022967"/>
    </source>
</evidence>
<dbReference type="EMBL" id="BMZS01000010">
    <property type="protein sequence ID" value="GHD58574.1"/>
    <property type="molecule type" value="Genomic_DNA"/>
</dbReference>
<evidence type="ECO:0000313" key="10">
    <source>
        <dbReference type="EMBL" id="GHD58574.1"/>
    </source>
</evidence>
<dbReference type="InterPro" id="IPR027417">
    <property type="entry name" value="P-loop_NTPase"/>
</dbReference>
<dbReference type="Gene3D" id="3.40.50.300">
    <property type="entry name" value="P-loop containing nucleotide triphosphate hydrolases"/>
    <property type="match status" value="1"/>
</dbReference>
<comment type="catalytic activity">
    <reaction evidence="8">
        <text>ATP + H2O + polyamine-[polyamine-binding protein]Side 1 = ADP + phosphate + polyamineSide 2 + [polyamine-binding protein]Side 1.</text>
        <dbReference type="EC" id="7.6.2.11"/>
    </reaction>
</comment>
<keyword evidence="11" id="KW-1185">Reference proteome</keyword>
<dbReference type="GO" id="GO:0016887">
    <property type="term" value="F:ATP hydrolysis activity"/>
    <property type="evidence" value="ECO:0007669"/>
    <property type="project" value="InterPro"/>
</dbReference>
<keyword evidence="5 8" id="KW-0067">ATP-binding</keyword>
<feature type="domain" description="ABC transporter" evidence="9">
    <location>
        <begin position="18"/>
        <end position="248"/>
    </location>
</feature>
<keyword evidence="4 8" id="KW-0547">Nucleotide-binding</keyword>
<dbReference type="PROSITE" id="PS50893">
    <property type="entry name" value="ABC_TRANSPORTER_2"/>
    <property type="match status" value="1"/>
</dbReference>
<dbReference type="InterPro" id="IPR003439">
    <property type="entry name" value="ABC_transporter-like_ATP-bd"/>
</dbReference>
<dbReference type="GO" id="GO:0015847">
    <property type="term" value="P:putrescine transport"/>
    <property type="evidence" value="ECO:0007669"/>
    <property type="project" value="UniProtKB-ARBA"/>
</dbReference>
<reference evidence="10" key="1">
    <citation type="journal article" date="2014" name="Int. J. Syst. Evol. Microbiol.">
        <title>Complete genome sequence of Corynebacterium casei LMG S-19264T (=DSM 44701T), isolated from a smear-ripened cheese.</title>
        <authorList>
            <consortium name="US DOE Joint Genome Institute (JGI-PGF)"/>
            <person name="Walter F."/>
            <person name="Albersmeier A."/>
            <person name="Kalinowski J."/>
            <person name="Ruckert C."/>
        </authorList>
    </citation>
    <scope>NUCLEOTIDE SEQUENCE</scope>
    <source>
        <strain evidence="10">KCTC 42651</strain>
    </source>
</reference>
<dbReference type="GO" id="GO:0015417">
    <property type="term" value="F:ABC-type polyamine transporter activity"/>
    <property type="evidence" value="ECO:0007669"/>
    <property type="project" value="UniProtKB-EC"/>
</dbReference>
<dbReference type="GO" id="GO:0005524">
    <property type="term" value="F:ATP binding"/>
    <property type="evidence" value="ECO:0007669"/>
    <property type="project" value="UniProtKB-KW"/>
</dbReference>
<accession>A0A919CRK9</accession>
<dbReference type="InterPro" id="IPR008995">
    <property type="entry name" value="Mo/tungstate-bd_C_term_dom"/>
</dbReference>
<dbReference type="PANTHER" id="PTHR42781:SF5">
    <property type="entry name" value="PUTRESCINE TRANSPORT ATP-BINDING PROTEIN POTG"/>
    <property type="match status" value="1"/>
</dbReference>
<evidence type="ECO:0000256" key="2">
    <source>
        <dbReference type="ARBA" id="ARBA00022475"/>
    </source>
</evidence>
<dbReference type="RefSeq" id="WP_189993235.1">
    <property type="nucleotide sequence ID" value="NZ_BMZS01000010.1"/>
</dbReference>
<dbReference type="NCBIfam" id="TIGR01187">
    <property type="entry name" value="potA"/>
    <property type="match status" value="1"/>
</dbReference>
<evidence type="ECO:0000256" key="5">
    <source>
        <dbReference type="ARBA" id="ARBA00022840"/>
    </source>
</evidence>
<dbReference type="InterPro" id="IPR013611">
    <property type="entry name" value="Transp-assoc_OB_typ2"/>
</dbReference>
<keyword evidence="6 8" id="KW-1278">Translocase</keyword>
<keyword evidence="7 8" id="KW-0472">Membrane</keyword>
<dbReference type="GO" id="GO:0043190">
    <property type="term" value="C:ATP-binding cassette (ABC) transporter complex"/>
    <property type="evidence" value="ECO:0007669"/>
    <property type="project" value="InterPro"/>
</dbReference>
<dbReference type="PROSITE" id="PS00211">
    <property type="entry name" value="ABC_TRANSPORTER_1"/>
    <property type="match status" value="1"/>
</dbReference>
<dbReference type="InterPro" id="IPR005893">
    <property type="entry name" value="PotA-like"/>
</dbReference>
<dbReference type="Gene3D" id="2.40.50.100">
    <property type="match status" value="1"/>
</dbReference>
<dbReference type="EC" id="7.6.2.11" evidence="8"/>
<evidence type="ECO:0000256" key="4">
    <source>
        <dbReference type="ARBA" id="ARBA00022741"/>
    </source>
</evidence>
<dbReference type="InterPro" id="IPR017871">
    <property type="entry name" value="ABC_transporter-like_CS"/>
</dbReference>
<organism evidence="10 11">
    <name type="scientific">Thalassobaculum fulvum</name>
    <dbReference type="NCBI Taxonomy" id="1633335"/>
    <lineage>
        <taxon>Bacteria</taxon>
        <taxon>Pseudomonadati</taxon>
        <taxon>Pseudomonadota</taxon>
        <taxon>Alphaproteobacteria</taxon>
        <taxon>Rhodospirillales</taxon>
        <taxon>Thalassobaculaceae</taxon>
        <taxon>Thalassobaculum</taxon>
    </lineage>
</organism>
<evidence type="ECO:0000256" key="8">
    <source>
        <dbReference type="RuleBase" id="RU364083"/>
    </source>
</evidence>
<comment type="function">
    <text evidence="8">Part of the ABC transporter complex PotABCD involved in spermidine/putrescine import. Responsible for energy coupling to the transport system.</text>
</comment>
<comment type="similarity">
    <text evidence="8">Belongs to the ABC transporter superfamily. Spermidine/putrescine importer (TC 3.A.1.11.1) family.</text>
</comment>
<evidence type="ECO:0000256" key="7">
    <source>
        <dbReference type="ARBA" id="ARBA00023136"/>
    </source>
</evidence>
<comment type="caution">
    <text evidence="10">The sequence shown here is derived from an EMBL/GenBank/DDBJ whole genome shotgun (WGS) entry which is preliminary data.</text>
</comment>